<name>Q0W1F2_METAR</name>
<keyword evidence="4" id="KW-1185">Reference proteome</keyword>
<dbReference type="KEGG" id="rci:RCIX2756"/>
<accession>Q0W1F2</accession>
<dbReference type="PANTHER" id="PTHR42850:SF2">
    <property type="entry name" value="BLL5683 PROTEIN"/>
    <property type="match status" value="1"/>
</dbReference>
<dbReference type="PIRSF" id="PIRSF000883">
    <property type="entry name" value="Pesterase_MJ0912"/>
    <property type="match status" value="1"/>
</dbReference>
<dbReference type="GO" id="GO:0016791">
    <property type="term" value="F:phosphatase activity"/>
    <property type="evidence" value="ECO:0007669"/>
    <property type="project" value="TreeGrafter"/>
</dbReference>
<evidence type="ECO:0000313" key="4">
    <source>
        <dbReference type="Proteomes" id="UP000000663"/>
    </source>
</evidence>
<dbReference type="InterPro" id="IPR000979">
    <property type="entry name" value="Phosphodiesterase_MJ0936/Vps29"/>
</dbReference>
<comment type="similarity">
    <text evidence="1">Belongs to the metallophosphoesterase superfamily. YfcE family.</text>
</comment>
<dbReference type="Pfam" id="PF12850">
    <property type="entry name" value="Metallophos_2"/>
    <property type="match status" value="1"/>
</dbReference>
<dbReference type="EMBL" id="AM114193">
    <property type="protein sequence ID" value="CAJ37791.1"/>
    <property type="molecule type" value="Genomic_DNA"/>
</dbReference>
<dbReference type="InterPro" id="IPR011152">
    <property type="entry name" value="Pesterase_MJ0912"/>
</dbReference>
<dbReference type="GO" id="GO:0005737">
    <property type="term" value="C:cytoplasm"/>
    <property type="evidence" value="ECO:0007669"/>
    <property type="project" value="TreeGrafter"/>
</dbReference>
<comment type="cofactor">
    <cofactor evidence="1">
        <name>a divalent metal cation</name>
        <dbReference type="ChEBI" id="CHEBI:60240"/>
    </cofactor>
</comment>
<dbReference type="InterPro" id="IPR029052">
    <property type="entry name" value="Metallo-depent_PP-like"/>
</dbReference>
<gene>
    <name evidence="3" type="ORF">RCIX2756</name>
</gene>
<reference evidence="3 4" key="1">
    <citation type="journal article" date="2006" name="Science">
        <title>Genome of rice cluster I archaea -- the key methane producers in the rice rhizosphere.</title>
        <authorList>
            <person name="Erkel C."/>
            <person name="Kube M."/>
            <person name="Reinhardt R."/>
            <person name="Liesack W."/>
        </authorList>
    </citation>
    <scope>NUCLEOTIDE SEQUENCE [LARGE SCALE GENOMIC DNA]</scope>
    <source>
        <strain evidence="4">DSM 22066 / NBRC 105507 / MRE50</strain>
    </source>
</reference>
<keyword evidence="1" id="KW-0479">Metal-binding</keyword>
<feature type="domain" description="Calcineurin-like phosphoesterase" evidence="2">
    <location>
        <begin position="3"/>
        <end position="187"/>
    </location>
</feature>
<dbReference type="PANTHER" id="PTHR42850">
    <property type="entry name" value="METALLOPHOSPHOESTERASE"/>
    <property type="match status" value="1"/>
</dbReference>
<dbReference type="SUPFAM" id="SSF56300">
    <property type="entry name" value="Metallo-dependent phosphatases"/>
    <property type="match status" value="1"/>
</dbReference>
<dbReference type="InterPro" id="IPR024654">
    <property type="entry name" value="Calcineurin-like_PHP_lpxH"/>
</dbReference>
<dbReference type="GeneID" id="5145340"/>
<dbReference type="STRING" id="351160.RCIX2756"/>
<evidence type="ECO:0000256" key="1">
    <source>
        <dbReference type="RuleBase" id="RU362039"/>
    </source>
</evidence>
<organism evidence="3 4">
    <name type="scientific">Methanocella arvoryzae (strain DSM 22066 / NBRC 105507 / MRE50)</name>
    <dbReference type="NCBI Taxonomy" id="351160"/>
    <lineage>
        <taxon>Archaea</taxon>
        <taxon>Methanobacteriati</taxon>
        <taxon>Methanobacteriota</taxon>
        <taxon>Stenosarchaea group</taxon>
        <taxon>Methanomicrobia</taxon>
        <taxon>Methanocellales</taxon>
        <taxon>Methanocellaceae</taxon>
        <taxon>Methanocella</taxon>
    </lineage>
</organism>
<sequence>MEMKIGLISDIHANVVALQAVLDDMKDVDVILCAGDIVGYNPYPNETVELLKKYRVKCVKGNYDNAVVTGDTQWFNPVAIQTVRWTTENITRDNLRFLETLPDHIDLNGITIYHGSPSRLEEFIFENDHERFCQVFDPYDVQVVVFGHTHVPLKKVCGSKIILNPGSVGQPRDGDPRASYGIWDTEKQEFTVRRVSYDYTKVQEKIKEAGLPQMMADRLKYGK</sequence>
<dbReference type="Proteomes" id="UP000000663">
    <property type="component" value="Chromosome"/>
</dbReference>
<evidence type="ECO:0000259" key="2">
    <source>
        <dbReference type="Pfam" id="PF12850"/>
    </source>
</evidence>
<dbReference type="NCBIfam" id="TIGR00040">
    <property type="entry name" value="yfcE"/>
    <property type="match status" value="1"/>
</dbReference>
<evidence type="ECO:0000313" key="3">
    <source>
        <dbReference type="EMBL" id="CAJ37791.1"/>
    </source>
</evidence>
<proteinExistence type="inferred from homology"/>
<dbReference type="eggNOG" id="arCOG01143">
    <property type="taxonomic scope" value="Archaea"/>
</dbReference>
<protein>
    <recommendedName>
        <fullName evidence="1">Phosphoesterase</fullName>
        <ecNumber evidence="1">3.1.4.-</ecNumber>
    </recommendedName>
</protein>
<dbReference type="Gene3D" id="3.60.21.10">
    <property type="match status" value="1"/>
</dbReference>
<dbReference type="RefSeq" id="WP_012034797.1">
    <property type="nucleotide sequence ID" value="NC_009464.1"/>
</dbReference>
<dbReference type="EC" id="3.1.4.-" evidence="1"/>
<dbReference type="GO" id="GO:0046872">
    <property type="term" value="F:metal ion binding"/>
    <property type="evidence" value="ECO:0007669"/>
    <property type="project" value="UniProtKB-KW"/>
</dbReference>
<dbReference type="AlphaFoldDB" id="Q0W1F2"/>
<dbReference type="InterPro" id="IPR050126">
    <property type="entry name" value="Ap4A_hydrolase"/>
</dbReference>